<gene>
    <name evidence="2" type="ORF">GCM10008938_27220</name>
</gene>
<dbReference type="PROSITE" id="PS01162">
    <property type="entry name" value="QOR_ZETA_CRYSTAL"/>
    <property type="match status" value="1"/>
</dbReference>
<dbReference type="EMBL" id="BMOD01000009">
    <property type="protein sequence ID" value="GGJ39757.1"/>
    <property type="molecule type" value="Genomic_DNA"/>
</dbReference>
<proteinExistence type="predicted"/>
<evidence type="ECO:0000259" key="1">
    <source>
        <dbReference type="SMART" id="SM00829"/>
    </source>
</evidence>
<dbReference type="InterPro" id="IPR052733">
    <property type="entry name" value="Chloroplast_QOR"/>
</dbReference>
<dbReference type="SUPFAM" id="SSF50129">
    <property type="entry name" value="GroES-like"/>
    <property type="match status" value="1"/>
</dbReference>
<evidence type="ECO:0000313" key="2">
    <source>
        <dbReference type="EMBL" id="GGJ39757.1"/>
    </source>
</evidence>
<feature type="domain" description="Enoyl reductase (ER)" evidence="1">
    <location>
        <begin position="10"/>
        <end position="320"/>
    </location>
</feature>
<evidence type="ECO:0000313" key="3">
    <source>
        <dbReference type="Proteomes" id="UP000632222"/>
    </source>
</evidence>
<dbReference type="InterPro" id="IPR013154">
    <property type="entry name" value="ADH-like_N"/>
</dbReference>
<dbReference type="Gene3D" id="3.40.50.720">
    <property type="entry name" value="NAD(P)-binding Rossmann-like Domain"/>
    <property type="match status" value="1"/>
</dbReference>
<dbReference type="CDD" id="cd08267">
    <property type="entry name" value="MDR1"/>
    <property type="match status" value="1"/>
</dbReference>
<dbReference type="RefSeq" id="WP_189003240.1">
    <property type="nucleotide sequence ID" value="NZ_BMOD01000009.1"/>
</dbReference>
<dbReference type="Pfam" id="PF13602">
    <property type="entry name" value="ADH_zinc_N_2"/>
    <property type="match status" value="1"/>
</dbReference>
<reference evidence="3" key="1">
    <citation type="journal article" date="2019" name="Int. J. Syst. Evol. Microbiol.">
        <title>The Global Catalogue of Microorganisms (GCM) 10K type strain sequencing project: providing services to taxonomists for standard genome sequencing and annotation.</title>
        <authorList>
            <consortium name="The Broad Institute Genomics Platform"/>
            <consortium name="The Broad Institute Genome Sequencing Center for Infectious Disease"/>
            <person name="Wu L."/>
            <person name="Ma J."/>
        </authorList>
    </citation>
    <scope>NUCLEOTIDE SEQUENCE [LARGE SCALE GENOMIC DNA]</scope>
    <source>
        <strain evidence="3">JCM 14370</strain>
    </source>
</reference>
<dbReference type="InterPro" id="IPR002364">
    <property type="entry name" value="Quin_OxRdtase/zeta-crystal_CS"/>
</dbReference>
<dbReference type="PANTHER" id="PTHR44013">
    <property type="entry name" value="ZINC-TYPE ALCOHOL DEHYDROGENASE-LIKE PROTEIN C16A3.02C"/>
    <property type="match status" value="1"/>
</dbReference>
<comment type="caution">
    <text evidence="2">The sequence shown here is derived from an EMBL/GenBank/DDBJ whole genome shotgun (WGS) entry which is preliminary data.</text>
</comment>
<dbReference type="InterPro" id="IPR036291">
    <property type="entry name" value="NAD(P)-bd_dom_sf"/>
</dbReference>
<accession>A0ABQ2D0P0</accession>
<sequence>MQAMVYTRYGTPEVLHLKQLEKPTPRENEVLVRVHAASINSADWRLLTANIFLVRLNSGLFRPRQSILGRDLAGRVEAVGSKVQRFQVGESVFGALTHFKEGAFAEYVCVPESLLEHKPINLGFEEAAAAPLAGITALQGLRDLGAVQKGQQVLIQGASGGVGTFAVQIAKSYGAEVTAVCSPRNVELARSLGADHVLDYTREDFTTTGKRYDVILAINGYQPIRSYQRALKEKGRYVMVGGDNRQIFEALLQGRRLSRKDGQQFGVLTLQPNAADLPFLREKLESRAIKSVVNKTYPLSQLQDAMRSFGEGHTQGKIVITVGQG</sequence>
<dbReference type="Proteomes" id="UP000632222">
    <property type="component" value="Unassembled WGS sequence"/>
</dbReference>
<dbReference type="Pfam" id="PF08240">
    <property type="entry name" value="ADH_N"/>
    <property type="match status" value="1"/>
</dbReference>
<name>A0ABQ2D0P0_9DEIO</name>
<dbReference type="SUPFAM" id="SSF51735">
    <property type="entry name" value="NAD(P)-binding Rossmann-fold domains"/>
    <property type="match status" value="1"/>
</dbReference>
<dbReference type="InterPro" id="IPR020843">
    <property type="entry name" value="ER"/>
</dbReference>
<keyword evidence="3" id="KW-1185">Reference proteome</keyword>
<dbReference type="Gene3D" id="3.90.180.10">
    <property type="entry name" value="Medium-chain alcohol dehydrogenases, catalytic domain"/>
    <property type="match status" value="1"/>
</dbReference>
<dbReference type="PANTHER" id="PTHR44013:SF1">
    <property type="entry name" value="ZINC-TYPE ALCOHOL DEHYDROGENASE-LIKE PROTEIN C16A3.02C"/>
    <property type="match status" value="1"/>
</dbReference>
<dbReference type="SMART" id="SM00829">
    <property type="entry name" value="PKS_ER"/>
    <property type="match status" value="1"/>
</dbReference>
<organism evidence="2 3">
    <name type="scientific">Deinococcus roseus</name>
    <dbReference type="NCBI Taxonomy" id="392414"/>
    <lineage>
        <taxon>Bacteria</taxon>
        <taxon>Thermotogati</taxon>
        <taxon>Deinococcota</taxon>
        <taxon>Deinococci</taxon>
        <taxon>Deinococcales</taxon>
        <taxon>Deinococcaceae</taxon>
        <taxon>Deinococcus</taxon>
    </lineage>
</organism>
<protein>
    <submittedName>
        <fullName evidence="2">NADPH:quinone reductase</fullName>
    </submittedName>
</protein>
<dbReference type="InterPro" id="IPR011032">
    <property type="entry name" value="GroES-like_sf"/>
</dbReference>